<accession>A0A1H0UA70</accession>
<dbReference type="AlphaFoldDB" id="A0A1H0UA70"/>
<sequence>MTFPLFSILFLLFVLITSFLLLRFAKKPIRSRYMEQKWTPWIKKHMEKE</sequence>
<keyword evidence="1" id="KW-1133">Transmembrane helix</keyword>
<name>A0A1H0UA70_HALAD</name>
<dbReference type="STRING" id="240303.SAMN05421677_1259"/>
<proteinExistence type="predicted"/>
<evidence type="ECO:0008006" key="4">
    <source>
        <dbReference type="Google" id="ProtNLM"/>
    </source>
</evidence>
<keyword evidence="3" id="KW-1185">Reference proteome</keyword>
<evidence type="ECO:0000313" key="3">
    <source>
        <dbReference type="Proteomes" id="UP000198860"/>
    </source>
</evidence>
<reference evidence="3" key="1">
    <citation type="submission" date="2016-10" db="EMBL/GenBank/DDBJ databases">
        <authorList>
            <person name="Varghese N."/>
            <person name="Submissions S."/>
        </authorList>
    </citation>
    <scope>NUCLEOTIDE SEQUENCE [LARGE SCALE GENOMIC DNA]</scope>
    <source>
        <strain evidence="3">CGMCC 1.3703</strain>
    </source>
</reference>
<keyword evidence="1" id="KW-0812">Transmembrane</keyword>
<organism evidence="2 3">
    <name type="scientific">Halobacillus aidingensis</name>
    <dbReference type="NCBI Taxonomy" id="240303"/>
    <lineage>
        <taxon>Bacteria</taxon>
        <taxon>Bacillati</taxon>
        <taxon>Bacillota</taxon>
        <taxon>Bacilli</taxon>
        <taxon>Bacillales</taxon>
        <taxon>Bacillaceae</taxon>
        <taxon>Halobacillus</taxon>
    </lineage>
</organism>
<feature type="transmembrane region" description="Helical" evidence="1">
    <location>
        <begin position="6"/>
        <end position="25"/>
    </location>
</feature>
<keyword evidence="1" id="KW-0472">Membrane</keyword>
<gene>
    <name evidence="2" type="ORF">SAMN05421677_1259</name>
</gene>
<evidence type="ECO:0000256" key="1">
    <source>
        <dbReference type="SAM" id="Phobius"/>
    </source>
</evidence>
<dbReference type="Proteomes" id="UP000198860">
    <property type="component" value="Unassembled WGS sequence"/>
</dbReference>
<evidence type="ECO:0000313" key="2">
    <source>
        <dbReference type="EMBL" id="SDP63059.1"/>
    </source>
</evidence>
<protein>
    <recommendedName>
        <fullName evidence="4">ATP synthase F0 subunit 8</fullName>
    </recommendedName>
</protein>
<dbReference type="EMBL" id="FNIZ01000025">
    <property type="protein sequence ID" value="SDP63059.1"/>
    <property type="molecule type" value="Genomic_DNA"/>
</dbReference>